<name>A0AAD3MMI2_LATJO</name>
<evidence type="ECO:0000256" key="7">
    <source>
        <dbReference type="ARBA" id="ARBA00023315"/>
    </source>
</evidence>
<sequence length="602" mass="68029">MTGKPINFLSVLVRFDWFTETEEEERAQLGVSCLLYQTVDWFDLSRSLSFRANNVFQSQKTVSSSLWGGGNKEKGIDNREHRRVAKQQLRRMGERADTTFKTTGSKWLLPVSEHLGFPLDQVNFLACQLFALAAAFWFRLYLSPSHANPLVRHAVATLLGIAFLIFCFGWYSAHILTVVVASYLIIIKADINSVHRYSMVTAMGYLTVCQVSRVFIFNYGILSTDFSGPLMIVTQKITTLAFQLHDGMCKKSEQLTPEQKLLAINVRPSLIEYLSYNLNFLSVLVGPCSNYMDYIDFIEGRHISQRLRQHSGTCNGQNGYDKTPNPSPRNAVCKKLLVCSGCMLFFLVVTRSLPITYNVDPDFVSHAPFLTRLIYAFFSIQAARPKFYFAWTLADAVNNAAGFGFLGMDENGKPSWDLICNLNILGIETATSFKTFIDNWNIQTGIWLKTVCYDRAPKHRLALTFILSALWHGVYPGYYFTFITAIPITMAARAIRRSVRHYFLGSRGLKLGYDILTWAATQLAICYTVMPFLLLAVEPTLVYYRSMYFHVHIISILAAIALHRKHKPRDPSATTKTLSSASSSSCSAQCQPVHSNNNDKVD</sequence>
<feature type="transmembrane region" description="Helical" evidence="9">
    <location>
        <begin position="154"/>
        <end position="186"/>
    </location>
</feature>
<keyword evidence="5 9" id="KW-1133">Transmembrane helix</keyword>
<dbReference type="GO" id="GO:0030258">
    <property type="term" value="P:lipid modification"/>
    <property type="evidence" value="ECO:0007669"/>
    <property type="project" value="TreeGrafter"/>
</dbReference>
<dbReference type="Pfam" id="PF03062">
    <property type="entry name" value="MBOAT"/>
    <property type="match status" value="1"/>
</dbReference>
<dbReference type="PANTHER" id="PTHR13906:SF6">
    <property type="entry name" value="LYSOPHOSPHOLIPID ACYLTRANSFERASE 1"/>
    <property type="match status" value="1"/>
</dbReference>
<keyword evidence="2" id="KW-0808">Transferase</keyword>
<feature type="transmembrane region" description="Helical" evidence="9">
    <location>
        <begin position="542"/>
        <end position="562"/>
    </location>
</feature>
<evidence type="ECO:0000256" key="5">
    <source>
        <dbReference type="ARBA" id="ARBA00022989"/>
    </source>
</evidence>
<keyword evidence="11" id="KW-1185">Reference proteome</keyword>
<keyword evidence="3 9" id="KW-0812">Transmembrane</keyword>
<evidence type="ECO:0000256" key="6">
    <source>
        <dbReference type="ARBA" id="ARBA00023136"/>
    </source>
</evidence>
<evidence type="ECO:0000256" key="2">
    <source>
        <dbReference type="ARBA" id="ARBA00022679"/>
    </source>
</evidence>
<evidence type="ECO:0000256" key="1">
    <source>
        <dbReference type="ARBA" id="ARBA00004477"/>
    </source>
</evidence>
<gene>
    <name evidence="10" type="ORF">AKAME5_000885200</name>
</gene>
<organism evidence="10 11">
    <name type="scientific">Lates japonicus</name>
    <name type="common">Japanese lates</name>
    <dbReference type="NCBI Taxonomy" id="270547"/>
    <lineage>
        <taxon>Eukaryota</taxon>
        <taxon>Metazoa</taxon>
        <taxon>Chordata</taxon>
        <taxon>Craniata</taxon>
        <taxon>Vertebrata</taxon>
        <taxon>Euteleostomi</taxon>
        <taxon>Actinopterygii</taxon>
        <taxon>Neopterygii</taxon>
        <taxon>Teleostei</taxon>
        <taxon>Neoteleostei</taxon>
        <taxon>Acanthomorphata</taxon>
        <taxon>Carangaria</taxon>
        <taxon>Carangaria incertae sedis</taxon>
        <taxon>Centropomidae</taxon>
        <taxon>Lates</taxon>
    </lineage>
</organism>
<feature type="compositionally biased region" description="Low complexity" evidence="8">
    <location>
        <begin position="579"/>
        <end position="591"/>
    </location>
</feature>
<dbReference type="GO" id="GO:0016746">
    <property type="term" value="F:acyltransferase activity"/>
    <property type="evidence" value="ECO:0007669"/>
    <property type="project" value="UniProtKB-KW"/>
</dbReference>
<feature type="transmembrane region" description="Helical" evidence="9">
    <location>
        <begin position="515"/>
        <end position="536"/>
    </location>
</feature>
<dbReference type="InterPro" id="IPR004299">
    <property type="entry name" value="MBOAT_fam"/>
</dbReference>
<dbReference type="InterPro" id="IPR049941">
    <property type="entry name" value="LPLAT_7/PORCN-like"/>
</dbReference>
<dbReference type="GO" id="GO:0005789">
    <property type="term" value="C:endoplasmic reticulum membrane"/>
    <property type="evidence" value="ECO:0007669"/>
    <property type="project" value="UniProtKB-SubCell"/>
</dbReference>
<keyword evidence="7 10" id="KW-0012">Acyltransferase</keyword>
<protein>
    <submittedName>
        <fullName evidence="10">Lysophospholipid acyltransferase 1</fullName>
    </submittedName>
</protein>
<evidence type="ECO:0000313" key="11">
    <source>
        <dbReference type="Proteomes" id="UP001279410"/>
    </source>
</evidence>
<dbReference type="Proteomes" id="UP001279410">
    <property type="component" value="Unassembled WGS sequence"/>
</dbReference>
<feature type="region of interest" description="Disordered" evidence="8">
    <location>
        <begin position="570"/>
        <end position="602"/>
    </location>
</feature>
<evidence type="ECO:0000256" key="9">
    <source>
        <dbReference type="SAM" id="Phobius"/>
    </source>
</evidence>
<evidence type="ECO:0000256" key="4">
    <source>
        <dbReference type="ARBA" id="ARBA00022824"/>
    </source>
</evidence>
<evidence type="ECO:0000256" key="8">
    <source>
        <dbReference type="SAM" id="MobiDB-lite"/>
    </source>
</evidence>
<reference evidence="10" key="1">
    <citation type="submission" date="2022-08" db="EMBL/GenBank/DDBJ databases">
        <title>Genome sequencing of akame (Lates japonicus).</title>
        <authorList>
            <person name="Hashiguchi Y."/>
            <person name="Takahashi H."/>
        </authorList>
    </citation>
    <scope>NUCLEOTIDE SEQUENCE</scope>
    <source>
        <strain evidence="10">Kochi</strain>
    </source>
</reference>
<proteinExistence type="predicted"/>
<comment type="caution">
    <text evidence="10">The sequence shown here is derived from an EMBL/GenBank/DDBJ whole genome shotgun (WGS) entry which is preliminary data.</text>
</comment>
<feature type="transmembrane region" description="Helical" evidence="9">
    <location>
        <begin position="122"/>
        <end position="142"/>
    </location>
</feature>
<dbReference type="PANTHER" id="PTHR13906">
    <property type="entry name" value="PORCUPINE"/>
    <property type="match status" value="1"/>
</dbReference>
<comment type="subcellular location">
    <subcellularLocation>
        <location evidence="1">Endoplasmic reticulum membrane</location>
        <topology evidence="1">Multi-pass membrane protein</topology>
    </subcellularLocation>
</comment>
<evidence type="ECO:0000256" key="3">
    <source>
        <dbReference type="ARBA" id="ARBA00022692"/>
    </source>
</evidence>
<feature type="transmembrane region" description="Helical" evidence="9">
    <location>
        <begin position="477"/>
        <end position="495"/>
    </location>
</feature>
<dbReference type="EMBL" id="BRZM01000025">
    <property type="protein sequence ID" value="GLD56516.1"/>
    <property type="molecule type" value="Genomic_DNA"/>
</dbReference>
<keyword evidence="4" id="KW-0256">Endoplasmic reticulum</keyword>
<accession>A0AAD3MMI2</accession>
<keyword evidence="6 9" id="KW-0472">Membrane</keyword>
<dbReference type="AlphaFoldDB" id="A0AAD3MMI2"/>
<evidence type="ECO:0000313" key="10">
    <source>
        <dbReference type="EMBL" id="GLD56516.1"/>
    </source>
</evidence>